<evidence type="ECO:0000313" key="2">
    <source>
        <dbReference type="EMBL" id="ODV98416.1"/>
    </source>
</evidence>
<sequence length="328" mass="35588">MGSSSELNEKSIYNDGTRGNGAANTTYGSNLNEEDFGFEYISNTKNRSPLRPQMPSRRSSEDSQFGLIGLSKNILQNEENEGGNDEGLANPSKKFSLSSLKVDTMLANNHYKNNDHYTPPSSQSDVINSNANSPTLRQMDVLYEEDFSSHTNDSEEKDMDQTGIDTYNVRSGGGLPKSTTTYTKKNSTRYDNVGLKIDGSKLPQKQGILTPLNAASNTKRKPPIPPIPRSRRANYNSKANVFSDNNKDVIVFDTLSSTRQRDSTKKQKGNNTNSAGGLSSGNNKNSNSTNSSNRNSDDNSMLLDLSSIGSSSLSSIDGSGSSNDDSSL</sequence>
<dbReference type="EMBL" id="KV454011">
    <property type="protein sequence ID" value="ODV98416.1"/>
    <property type="molecule type" value="Genomic_DNA"/>
</dbReference>
<keyword evidence="3" id="KW-1185">Reference proteome</keyword>
<reference evidence="3" key="1">
    <citation type="submission" date="2016-05" db="EMBL/GenBank/DDBJ databases">
        <title>Comparative genomics of biotechnologically important yeasts.</title>
        <authorList>
            <consortium name="DOE Joint Genome Institute"/>
            <person name="Riley R."/>
            <person name="Haridas S."/>
            <person name="Wolfe K.H."/>
            <person name="Lopes M.R."/>
            <person name="Hittinger C.T."/>
            <person name="Goker M."/>
            <person name="Salamov A."/>
            <person name="Wisecaver J."/>
            <person name="Long T.M."/>
            <person name="Aerts A.L."/>
            <person name="Barry K."/>
            <person name="Choi C."/>
            <person name="Clum A."/>
            <person name="Coughlan A.Y."/>
            <person name="Deshpande S."/>
            <person name="Douglass A.P."/>
            <person name="Hanson S.J."/>
            <person name="Klenk H.-P."/>
            <person name="Labutti K."/>
            <person name="Lapidus A."/>
            <person name="Lindquist E."/>
            <person name="Lipzen A."/>
            <person name="Meier-Kolthoff J.P."/>
            <person name="Ohm R.A."/>
            <person name="Otillar R.P."/>
            <person name="Pangilinan J."/>
            <person name="Peng Y."/>
            <person name="Rokas A."/>
            <person name="Rosa C.A."/>
            <person name="Scheuner C."/>
            <person name="Sibirny A.A."/>
            <person name="Slot J.C."/>
            <person name="Stielow J.B."/>
            <person name="Sun H."/>
            <person name="Kurtzman C.P."/>
            <person name="Blackwell M."/>
            <person name="Grigoriev I.V."/>
            <person name="Jeffries T.W."/>
        </authorList>
    </citation>
    <scope>NUCLEOTIDE SEQUENCE [LARGE SCALE GENOMIC DNA]</scope>
    <source>
        <strain evidence="3">NRRL Y-2460</strain>
    </source>
</reference>
<dbReference type="AlphaFoldDB" id="A0A1E4U334"/>
<feature type="compositionally biased region" description="Polar residues" evidence="1">
    <location>
        <begin position="22"/>
        <end position="31"/>
    </location>
</feature>
<dbReference type="Proteomes" id="UP000094236">
    <property type="component" value="Unassembled WGS sequence"/>
</dbReference>
<feature type="region of interest" description="Disordered" evidence="1">
    <location>
        <begin position="256"/>
        <end position="328"/>
    </location>
</feature>
<feature type="region of interest" description="Disordered" evidence="1">
    <location>
        <begin position="209"/>
        <end position="240"/>
    </location>
</feature>
<evidence type="ECO:0000313" key="3">
    <source>
        <dbReference type="Proteomes" id="UP000094236"/>
    </source>
</evidence>
<proteinExistence type="predicted"/>
<gene>
    <name evidence="2" type="ORF">PACTADRAFT_185062</name>
</gene>
<feature type="region of interest" description="Disordered" evidence="1">
    <location>
        <begin position="1"/>
        <end position="92"/>
    </location>
</feature>
<feature type="compositionally biased region" description="Low complexity" evidence="1">
    <location>
        <begin position="269"/>
        <end position="328"/>
    </location>
</feature>
<protein>
    <submittedName>
        <fullName evidence="2">Uncharacterized protein</fullName>
    </submittedName>
</protein>
<accession>A0A1E4U334</accession>
<name>A0A1E4U334_PACTA</name>
<evidence type="ECO:0000256" key="1">
    <source>
        <dbReference type="SAM" id="MobiDB-lite"/>
    </source>
</evidence>
<organism evidence="2 3">
    <name type="scientific">Pachysolen tannophilus NRRL Y-2460</name>
    <dbReference type="NCBI Taxonomy" id="669874"/>
    <lineage>
        <taxon>Eukaryota</taxon>
        <taxon>Fungi</taxon>
        <taxon>Dikarya</taxon>
        <taxon>Ascomycota</taxon>
        <taxon>Saccharomycotina</taxon>
        <taxon>Pichiomycetes</taxon>
        <taxon>Pachysolenaceae</taxon>
        <taxon>Pachysolen</taxon>
    </lineage>
</organism>